<evidence type="ECO:0000313" key="2">
    <source>
        <dbReference type="EMBL" id="HIH69288.1"/>
    </source>
</evidence>
<dbReference type="AlphaFoldDB" id="A0A832VWY9"/>
<protein>
    <submittedName>
        <fullName evidence="2">DUF1614 domain-containing protein</fullName>
    </submittedName>
</protein>
<feature type="transmembrane region" description="Helical" evidence="1">
    <location>
        <begin position="36"/>
        <end position="55"/>
    </location>
</feature>
<feature type="transmembrane region" description="Helical" evidence="1">
    <location>
        <begin position="12"/>
        <end position="29"/>
    </location>
</feature>
<keyword evidence="1" id="KW-1133">Transmembrane helix</keyword>
<comment type="caution">
    <text evidence="2">The sequence shown here is derived from an EMBL/GenBank/DDBJ whole genome shotgun (WGS) entry which is preliminary data.</text>
</comment>
<dbReference type="InterPro" id="IPR011672">
    <property type="entry name" value="DUF1614"/>
</dbReference>
<dbReference type="EMBL" id="DUIH01000009">
    <property type="protein sequence ID" value="HIH69288.1"/>
    <property type="molecule type" value="Genomic_DNA"/>
</dbReference>
<evidence type="ECO:0000313" key="3">
    <source>
        <dbReference type="Proteomes" id="UP000600363"/>
    </source>
</evidence>
<evidence type="ECO:0000256" key="1">
    <source>
        <dbReference type="SAM" id="Phobius"/>
    </source>
</evidence>
<sequence length="230" mass="24582">MRELLGVSFYTRFASMWMVALLIVTLCLMGRVHFSALNSFVIAGFVLLIMLLYPVEVCVGSIRTLKPNLTMGEARLVETLEGISFVDEYAGGFPKVFNTRVMVSIGGFIVPIVLAAITFFSMSERLPALVLFMIVFIASYTATELKPPLGLITPSWIALLALPIAYVLSASDPSGVMLVGGVMGIAAGLVAWVFSISPDEEGAAELNLGGYGSFMAMYTSVCLAVLTAVA</sequence>
<organism evidence="2 3">
    <name type="scientific">Methermicoccus shengliensis</name>
    <dbReference type="NCBI Taxonomy" id="660064"/>
    <lineage>
        <taxon>Archaea</taxon>
        <taxon>Methanobacteriati</taxon>
        <taxon>Methanobacteriota</taxon>
        <taxon>Stenosarchaea group</taxon>
        <taxon>Methanomicrobia</taxon>
        <taxon>Methanosarcinales</taxon>
        <taxon>Methermicoccaceae</taxon>
        <taxon>Methermicoccus</taxon>
    </lineage>
</organism>
<feature type="transmembrane region" description="Helical" evidence="1">
    <location>
        <begin position="175"/>
        <end position="196"/>
    </location>
</feature>
<proteinExistence type="predicted"/>
<keyword evidence="1" id="KW-0812">Transmembrane</keyword>
<accession>A0A832VWY9</accession>
<reference evidence="2" key="1">
    <citation type="journal article" date="2020" name="bioRxiv">
        <title>A rank-normalized archaeal taxonomy based on genome phylogeny resolves widespread incomplete and uneven classifications.</title>
        <authorList>
            <person name="Rinke C."/>
            <person name="Chuvochina M."/>
            <person name="Mussig A.J."/>
            <person name="Chaumeil P.-A."/>
            <person name="Waite D.W."/>
            <person name="Whitman W.B."/>
            <person name="Parks D.H."/>
            <person name="Hugenholtz P."/>
        </authorList>
    </citation>
    <scope>NUCLEOTIDE SEQUENCE</scope>
    <source>
        <strain evidence="2">UBA12518</strain>
    </source>
</reference>
<dbReference type="Proteomes" id="UP000600363">
    <property type="component" value="Unassembled WGS sequence"/>
</dbReference>
<keyword evidence="1" id="KW-0472">Membrane</keyword>
<dbReference type="Pfam" id="PF07758">
    <property type="entry name" value="DUF1614"/>
    <property type="match status" value="1"/>
</dbReference>
<name>A0A832VWY9_9EURY</name>
<feature type="transmembrane region" description="Helical" evidence="1">
    <location>
        <begin position="101"/>
        <end position="119"/>
    </location>
</feature>
<feature type="transmembrane region" description="Helical" evidence="1">
    <location>
        <begin position="149"/>
        <end position="168"/>
    </location>
</feature>
<feature type="transmembrane region" description="Helical" evidence="1">
    <location>
        <begin position="208"/>
        <end position="229"/>
    </location>
</feature>
<dbReference type="RefSeq" id="WP_042685596.1">
    <property type="nucleotide sequence ID" value="NZ_DUIH01000009.1"/>
</dbReference>
<gene>
    <name evidence="2" type="ORF">HA299_01505</name>
</gene>